<comment type="similarity">
    <text evidence="2">Belongs to the ABC transporter superfamily.</text>
</comment>
<evidence type="ECO:0000313" key="11">
    <source>
        <dbReference type="Proteomes" id="UP000092687"/>
    </source>
</evidence>
<keyword evidence="5" id="KW-0547">Nucleotide-binding</keyword>
<dbReference type="InterPro" id="IPR050095">
    <property type="entry name" value="ECF_ABC_transporter_ATP-bd"/>
</dbReference>
<dbReference type="PROSITE" id="PS50893">
    <property type="entry name" value="ABC_TRANSPORTER_2"/>
    <property type="match status" value="1"/>
</dbReference>
<comment type="subcellular location">
    <subcellularLocation>
        <location evidence="1">Cell membrane</location>
        <topology evidence="1">Peripheral membrane protein</topology>
    </subcellularLocation>
</comment>
<gene>
    <name evidence="10" type="ORF">BBI08_13300</name>
</gene>
<dbReference type="InterPro" id="IPR003593">
    <property type="entry name" value="AAA+_ATPase"/>
</dbReference>
<evidence type="ECO:0000256" key="6">
    <source>
        <dbReference type="ARBA" id="ARBA00022840"/>
    </source>
</evidence>
<dbReference type="PANTHER" id="PTHR43553:SF24">
    <property type="entry name" value="ENERGY-COUPLING FACTOR TRANSPORTER ATP-BINDING PROTEIN ECFA1"/>
    <property type="match status" value="1"/>
</dbReference>
<dbReference type="RefSeq" id="WP_040850764.1">
    <property type="nucleotide sequence ID" value="NZ_CP016537.2"/>
</dbReference>
<evidence type="ECO:0000313" key="10">
    <source>
        <dbReference type="EMBL" id="ANU14772.1"/>
    </source>
</evidence>
<dbReference type="PROSITE" id="PS00211">
    <property type="entry name" value="ABC_TRANSPORTER_1"/>
    <property type="match status" value="1"/>
</dbReference>
<dbReference type="KEGG" id="phc:BBI08_13300"/>
<dbReference type="Proteomes" id="UP000092687">
    <property type="component" value="Chromosome"/>
</dbReference>
<keyword evidence="11" id="KW-1185">Reference proteome</keyword>
<dbReference type="InterPro" id="IPR003439">
    <property type="entry name" value="ABC_transporter-like_ATP-bd"/>
</dbReference>
<evidence type="ECO:0000256" key="4">
    <source>
        <dbReference type="ARBA" id="ARBA00022475"/>
    </source>
</evidence>
<dbReference type="SMART" id="SM00382">
    <property type="entry name" value="AAA"/>
    <property type="match status" value="1"/>
</dbReference>
<dbReference type="Pfam" id="PF00005">
    <property type="entry name" value="ABC_tran"/>
    <property type="match status" value="1"/>
</dbReference>
<protein>
    <submittedName>
        <fullName evidence="10">Energy-coupling factor transporter ATPase</fullName>
    </submittedName>
</protein>
<keyword evidence="4" id="KW-1003">Cell membrane</keyword>
<evidence type="ECO:0000256" key="7">
    <source>
        <dbReference type="ARBA" id="ARBA00022967"/>
    </source>
</evidence>
<dbReference type="GO" id="GO:0005524">
    <property type="term" value="F:ATP binding"/>
    <property type="evidence" value="ECO:0007669"/>
    <property type="project" value="UniProtKB-KW"/>
</dbReference>
<dbReference type="Gene3D" id="3.40.50.300">
    <property type="entry name" value="P-loop containing nucleotide triphosphate hydrolases"/>
    <property type="match status" value="1"/>
</dbReference>
<reference evidence="11" key="1">
    <citation type="submission" date="2016-07" db="EMBL/GenBank/DDBJ databases">
        <authorList>
            <person name="See-Too W.S."/>
        </authorList>
    </citation>
    <scope>NUCLEOTIDE SEQUENCE [LARGE SCALE GENOMIC DNA]</scope>
    <source>
        <strain evidence="11">DSM 24743</strain>
    </source>
</reference>
<dbReference type="NCBIfam" id="NF010167">
    <property type="entry name" value="PRK13648.1"/>
    <property type="match status" value="1"/>
</dbReference>
<evidence type="ECO:0000259" key="9">
    <source>
        <dbReference type="PROSITE" id="PS50893"/>
    </source>
</evidence>
<evidence type="ECO:0000256" key="8">
    <source>
        <dbReference type="ARBA" id="ARBA00023136"/>
    </source>
</evidence>
<reference evidence="11" key="2">
    <citation type="submission" date="2016-10" db="EMBL/GenBank/DDBJ databases">
        <authorList>
            <person name="See-Too W.S."/>
        </authorList>
    </citation>
    <scope>NUCLEOTIDE SEQUENCE [LARGE SCALE GENOMIC DNA]</scope>
    <source>
        <strain evidence="11">DSM 24743</strain>
    </source>
</reference>
<keyword evidence="8" id="KW-0472">Membrane</keyword>
<sequence>MNSIILSFENVTFTYMQEDESVKPAVKDLSFSIQDGEWIALVGHNGSGKSTIAKLMNGLLFPQTGKVEAIGKLMTEESLWDIRSQMGMVFQNPDNQFVGATVQDDVAFALENNGVPHEEMVVRVKEALQQVKMADYLDHEPHHLSGGQKQRVAIAGALAMRPRLLILDEATSMLDPQGRMEVIETIRELRKATGLTVISITHDLEEAALADRILVMNAGEKQLEGKPEAVFLSSNELTNLGLDLPFSMRMTHLLREVGVELQGEHMTEDELVDELWTFYSRK</sequence>
<organism evidence="10 11">
    <name type="scientific">Planococcus halocryophilus</name>
    <dbReference type="NCBI Taxonomy" id="1215089"/>
    <lineage>
        <taxon>Bacteria</taxon>
        <taxon>Bacillati</taxon>
        <taxon>Bacillota</taxon>
        <taxon>Bacilli</taxon>
        <taxon>Bacillales</taxon>
        <taxon>Caryophanaceae</taxon>
        <taxon>Planococcus</taxon>
    </lineage>
</organism>
<feature type="domain" description="ABC transporter" evidence="9">
    <location>
        <begin position="6"/>
        <end position="243"/>
    </location>
</feature>
<dbReference type="NCBIfam" id="TIGR04520">
    <property type="entry name" value="ECF_ATPase_1"/>
    <property type="match status" value="1"/>
</dbReference>
<dbReference type="NCBIfam" id="NF010156">
    <property type="entry name" value="PRK13635.1"/>
    <property type="match status" value="1"/>
</dbReference>
<dbReference type="InterPro" id="IPR030947">
    <property type="entry name" value="EcfA_1"/>
</dbReference>
<dbReference type="PANTHER" id="PTHR43553">
    <property type="entry name" value="HEAVY METAL TRANSPORTER"/>
    <property type="match status" value="1"/>
</dbReference>
<dbReference type="GO" id="GO:0015087">
    <property type="term" value="F:cobalt ion transmembrane transporter activity"/>
    <property type="evidence" value="ECO:0007669"/>
    <property type="project" value="UniProtKB-ARBA"/>
</dbReference>
<keyword evidence="3" id="KW-0813">Transport</keyword>
<evidence type="ECO:0000256" key="3">
    <source>
        <dbReference type="ARBA" id="ARBA00022448"/>
    </source>
</evidence>
<dbReference type="GO" id="GO:0042626">
    <property type="term" value="F:ATPase-coupled transmembrane transporter activity"/>
    <property type="evidence" value="ECO:0007669"/>
    <property type="project" value="TreeGrafter"/>
</dbReference>
<dbReference type="EMBL" id="CP016537">
    <property type="protein sequence ID" value="ANU14772.1"/>
    <property type="molecule type" value="Genomic_DNA"/>
</dbReference>
<name>A0A1C7DTP5_9BACL</name>
<keyword evidence="7" id="KW-1278">Translocase</keyword>
<dbReference type="GO" id="GO:0043190">
    <property type="term" value="C:ATP-binding cassette (ABC) transporter complex"/>
    <property type="evidence" value="ECO:0007669"/>
    <property type="project" value="TreeGrafter"/>
</dbReference>
<dbReference type="AlphaFoldDB" id="A0A1C7DTP5"/>
<evidence type="ECO:0000256" key="1">
    <source>
        <dbReference type="ARBA" id="ARBA00004202"/>
    </source>
</evidence>
<dbReference type="SUPFAM" id="SSF52540">
    <property type="entry name" value="P-loop containing nucleoside triphosphate hydrolases"/>
    <property type="match status" value="1"/>
</dbReference>
<dbReference type="OrthoDB" id="9784332at2"/>
<dbReference type="CDD" id="cd03225">
    <property type="entry name" value="ABC_cobalt_CbiO_domain1"/>
    <property type="match status" value="1"/>
</dbReference>
<dbReference type="InterPro" id="IPR017871">
    <property type="entry name" value="ABC_transporter-like_CS"/>
</dbReference>
<dbReference type="InterPro" id="IPR027417">
    <property type="entry name" value="P-loop_NTPase"/>
</dbReference>
<accession>A0A1C7DTP5</accession>
<proteinExistence type="inferred from homology"/>
<dbReference type="InterPro" id="IPR015856">
    <property type="entry name" value="ABC_transpr_CbiO/EcfA_su"/>
</dbReference>
<keyword evidence="6" id="KW-0067">ATP-binding</keyword>
<evidence type="ECO:0000256" key="2">
    <source>
        <dbReference type="ARBA" id="ARBA00005417"/>
    </source>
</evidence>
<dbReference type="FunFam" id="3.40.50.300:FF:000224">
    <property type="entry name" value="Energy-coupling factor transporter ATP-binding protein EcfA"/>
    <property type="match status" value="1"/>
</dbReference>
<evidence type="ECO:0000256" key="5">
    <source>
        <dbReference type="ARBA" id="ARBA00022741"/>
    </source>
</evidence>
<dbReference type="STRING" id="1215089.BBI08_13300"/>
<dbReference type="GO" id="GO:0016887">
    <property type="term" value="F:ATP hydrolysis activity"/>
    <property type="evidence" value="ECO:0007669"/>
    <property type="project" value="InterPro"/>
</dbReference>